<dbReference type="OrthoDB" id="3363260at2759"/>
<feature type="compositionally biased region" description="Low complexity" evidence="2">
    <location>
        <begin position="1"/>
        <end position="47"/>
    </location>
</feature>
<dbReference type="PROSITE" id="PS50048">
    <property type="entry name" value="ZN2_CY6_FUNGAL_2"/>
    <property type="match status" value="1"/>
</dbReference>
<protein>
    <recommendedName>
        <fullName evidence="3">Zn(2)-C6 fungal-type domain-containing protein</fullName>
    </recommendedName>
</protein>
<dbReference type="PANTHER" id="PTHR46910:SF40">
    <property type="entry name" value="ZN(II)2CYS6 TRANSCRIPTION FACTOR (EUROFUNG)"/>
    <property type="match status" value="1"/>
</dbReference>
<dbReference type="GO" id="GO:0000981">
    <property type="term" value="F:DNA-binding transcription factor activity, RNA polymerase II-specific"/>
    <property type="evidence" value="ECO:0007669"/>
    <property type="project" value="InterPro"/>
</dbReference>
<dbReference type="SUPFAM" id="SSF57701">
    <property type="entry name" value="Zn2/Cys6 DNA-binding domain"/>
    <property type="match status" value="1"/>
</dbReference>
<evidence type="ECO:0000256" key="2">
    <source>
        <dbReference type="SAM" id="MobiDB-lite"/>
    </source>
</evidence>
<dbReference type="GO" id="GO:0006351">
    <property type="term" value="P:DNA-templated transcription"/>
    <property type="evidence" value="ECO:0007669"/>
    <property type="project" value="InterPro"/>
</dbReference>
<dbReference type="Proteomes" id="UP000245946">
    <property type="component" value="Unassembled WGS sequence"/>
</dbReference>
<evidence type="ECO:0000259" key="3">
    <source>
        <dbReference type="PROSITE" id="PS50048"/>
    </source>
</evidence>
<feature type="region of interest" description="Disordered" evidence="2">
    <location>
        <begin position="598"/>
        <end position="630"/>
    </location>
</feature>
<organism evidence="4 5">
    <name type="scientific">Tilletiopsis washingtonensis</name>
    <dbReference type="NCBI Taxonomy" id="58919"/>
    <lineage>
        <taxon>Eukaryota</taxon>
        <taxon>Fungi</taxon>
        <taxon>Dikarya</taxon>
        <taxon>Basidiomycota</taxon>
        <taxon>Ustilaginomycotina</taxon>
        <taxon>Exobasidiomycetes</taxon>
        <taxon>Entylomatales</taxon>
        <taxon>Entylomatales incertae sedis</taxon>
        <taxon>Tilletiopsis</taxon>
    </lineage>
</organism>
<dbReference type="PANTHER" id="PTHR46910">
    <property type="entry name" value="TRANSCRIPTION FACTOR PDR1"/>
    <property type="match status" value="1"/>
</dbReference>
<name>A0A316ZGD0_9BASI</name>
<dbReference type="CDD" id="cd00067">
    <property type="entry name" value="GAL4"/>
    <property type="match status" value="1"/>
</dbReference>
<feature type="region of interest" description="Disordered" evidence="2">
    <location>
        <begin position="438"/>
        <end position="458"/>
    </location>
</feature>
<feature type="compositionally biased region" description="Low complexity" evidence="2">
    <location>
        <begin position="119"/>
        <end position="145"/>
    </location>
</feature>
<dbReference type="InterPro" id="IPR001138">
    <property type="entry name" value="Zn2Cys6_DnaBD"/>
</dbReference>
<proteinExistence type="predicted"/>
<feature type="compositionally biased region" description="Polar residues" evidence="2">
    <location>
        <begin position="606"/>
        <end position="617"/>
    </location>
</feature>
<accession>A0A316ZGD0</accession>
<dbReference type="Gene3D" id="4.10.240.10">
    <property type="entry name" value="Zn(2)-C6 fungal-type DNA-binding domain"/>
    <property type="match status" value="1"/>
</dbReference>
<feature type="compositionally biased region" description="Low complexity" evidence="2">
    <location>
        <begin position="154"/>
        <end position="163"/>
    </location>
</feature>
<dbReference type="GO" id="GO:0003677">
    <property type="term" value="F:DNA binding"/>
    <property type="evidence" value="ECO:0007669"/>
    <property type="project" value="InterPro"/>
</dbReference>
<sequence>MAPSSSSNGTSSNGAAASGPQQNGSAAQAGSAEAGASSASSQRRQQGVSCDACKFRKVKCDRRAKVEKRLAELVSAGGPSSLTADEDRDVSCSVCVAHGLRCTFTQAEPKKRRGRRLVQIQAQQKQQANAAPSADAAAPEGDANGRQPRTRHVSSYPSPSSTPSTALGLFSVPGLTRSLLDACVVAYFKYCVPVVAVLHADTFSARYARYFAEYAGQPHVPASHVDPALASLPPLTELQILAVGCAGAGLLQPPITGANPRAKFKLQERLAQRCHEILQSVSWAQRLKEEGTDLVEAVYILVDPTAPSVTDDLEHAHKQGVMTLPTDPLHVQPTSHESVVRLSLALCLHRRPKAEPGAAPNGPRWRTATGDLIDDREMFRRVRSWWAVFCQDSLRSFGAHRTPLISEDQYDQDLPRWRDRGEGAFSTTFGMPANPDTFFSPQGRGLTSGPGSEGDPYPASAGPQYPHFSRFDAVWLEALFRLTFITRTVGARTVSARAQGRGVLLSDLDHAMSAYGLWMAQLPQEITWEVQMADQRPDQTPLHNITFRNALKTAWLEILAKGQVLSLWAAVKDYGLRAETDVLDAAGALASRLNISEPHPHERHASGSSPAHTTTPGSIHPDGVGPHAAPDAERELHARLQGLTTDCFFRMAHLCSNAAAFGFMRASRQVMRDITCSYAMWGCSLASDVLKGIAAPRLGAQVHYDQVIEAIASLIEAVASVDSVRDTHIMVRGLRDILHKFPGGVEAGKRMRGETASPPSGPDANTPPQGALHHLSAASVAQRGRSESTPWHPPQGFGSVCGPDGDMSQPASLPSRQANDEIAALSSNADALFDMGHGGQTAPELLDAQWLEQLTAGNAPHQPQAPLRGPTAANVEHPAGRMMHGGGPVPGGHVDPQWNGPAVMQQPRTSEMMGDAASWAGQAWRLDGMGQAQEPQGSYEWLWGVAP</sequence>
<dbReference type="GO" id="GO:0008270">
    <property type="term" value="F:zinc ion binding"/>
    <property type="evidence" value="ECO:0007669"/>
    <property type="project" value="InterPro"/>
</dbReference>
<dbReference type="AlphaFoldDB" id="A0A316ZGD0"/>
<dbReference type="RefSeq" id="XP_025600377.1">
    <property type="nucleotide sequence ID" value="XM_025741685.1"/>
</dbReference>
<dbReference type="GeneID" id="37269229"/>
<feature type="domain" description="Zn(2)-C6 fungal-type" evidence="3">
    <location>
        <begin position="49"/>
        <end position="104"/>
    </location>
</feature>
<dbReference type="InterPro" id="IPR036864">
    <property type="entry name" value="Zn2-C6_fun-type_DNA-bd_sf"/>
</dbReference>
<evidence type="ECO:0000256" key="1">
    <source>
        <dbReference type="ARBA" id="ARBA00023242"/>
    </source>
</evidence>
<dbReference type="SMART" id="SM00066">
    <property type="entry name" value="GAL4"/>
    <property type="match status" value="1"/>
</dbReference>
<feature type="region of interest" description="Disordered" evidence="2">
    <location>
        <begin position="1"/>
        <end position="49"/>
    </location>
</feature>
<keyword evidence="5" id="KW-1185">Reference proteome</keyword>
<feature type="region of interest" description="Disordered" evidence="2">
    <location>
        <begin position="747"/>
        <end position="816"/>
    </location>
</feature>
<evidence type="ECO:0000313" key="5">
    <source>
        <dbReference type="Proteomes" id="UP000245946"/>
    </source>
</evidence>
<gene>
    <name evidence="4" type="ORF">FA09DRAFT_328215</name>
</gene>
<reference evidence="4 5" key="1">
    <citation type="journal article" date="2018" name="Mol. Biol. Evol.">
        <title>Broad Genomic Sampling Reveals a Smut Pathogenic Ancestry of the Fungal Clade Ustilaginomycotina.</title>
        <authorList>
            <person name="Kijpornyongpan T."/>
            <person name="Mondo S.J."/>
            <person name="Barry K."/>
            <person name="Sandor L."/>
            <person name="Lee J."/>
            <person name="Lipzen A."/>
            <person name="Pangilinan J."/>
            <person name="LaButti K."/>
            <person name="Hainaut M."/>
            <person name="Henrissat B."/>
            <person name="Grigoriev I.V."/>
            <person name="Spatafora J.W."/>
            <person name="Aime M.C."/>
        </authorList>
    </citation>
    <scope>NUCLEOTIDE SEQUENCE [LARGE SCALE GENOMIC DNA]</scope>
    <source>
        <strain evidence="4 5">MCA 4186</strain>
    </source>
</reference>
<keyword evidence="1" id="KW-0539">Nucleus</keyword>
<dbReference type="CDD" id="cd12148">
    <property type="entry name" value="fungal_TF_MHR"/>
    <property type="match status" value="1"/>
</dbReference>
<evidence type="ECO:0000313" key="4">
    <source>
        <dbReference type="EMBL" id="PWO00099.1"/>
    </source>
</evidence>
<dbReference type="STRING" id="58919.A0A316ZGD0"/>
<dbReference type="EMBL" id="KZ819286">
    <property type="protein sequence ID" value="PWO00099.1"/>
    <property type="molecule type" value="Genomic_DNA"/>
</dbReference>
<feature type="region of interest" description="Disordered" evidence="2">
    <location>
        <begin position="113"/>
        <end position="163"/>
    </location>
</feature>
<dbReference type="InterPro" id="IPR050987">
    <property type="entry name" value="AtrR-like"/>
</dbReference>